<sequence length="172" mass="19678">MDALDFEGSLLDELQHLRHLLRETTEEVQKSSLEAREETLVQLRRRMLDAAQDELQRLMADFRASLPPPARRPSRAQVRRKAGKFLPPPDPVAEVWAEPGEAWQLSFDEAPPPAAPEPEEPEEPDVAQFVRRFARTPGGDRTQHAHARFLLQLWDRLQAVRDPESRRGRPAG</sequence>
<accession>A0A0K2SQA1</accession>
<proteinExistence type="predicted"/>
<evidence type="ECO:0000313" key="3">
    <source>
        <dbReference type="EMBL" id="BAS29305.1"/>
    </source>
</evidence>
<keyword evidence="1" id="KW-0175">Coiled coil</keyword>
<gene>
    <name evidence="3" type="ORF">LIP_3493</name>
</gene>
<organism evidence="3 4">
    <name type="scientific">Limnochorda pilosa</name>
    <dbReference type="NCBI Taxonomy" id="1555112"/>
    <lineage>
        <taxon>Bacteria</taxon>
        <taxon>Bacillati</taxon>
        <taxon>Bacillota</taxon>
        <taxon>Limnochordia</taxon>
        <taxon>Limnochordales</taxon>
        <taxon>Limnochordaceae</taxon>
        <taxon>Limnochorda</taxon>
    </lineage>
</organism>
<feature type="coiled-coil region" evidence="1">
    <location>
        <begin position="14"/>
        <end position="61"/>
    </location>
</feature>
<dbReference type="STRING" id="1555112.LIP_3493"/>
<feature type="region of interest" description="Disordered" evidence="2">
    <location>
        <begin position="62"/>
        <end position="92"/>
    </location>
</feature>
<reference evidence="4" key="2">
    <citation type="journal article" date="2016" name="Int. J. Syst. Evol. Microbiol.">
        <title>Complete genome sequence and cell structure of Limnochorda pilosa, a Gram-negative spore-former within the phylum Firmicutes.</title>
        <authorList>
            <person name="Watanabe M."/>
            <person name="Kojima H."/>
            <person name="Fukui M."/>
        </authorList>
    </citation>
    <scope>NUCLEOTIDE SEQUENCE [LARGE SCALE GENOMIC DNA]</scope>
    <source>
        <strain evidence="4">HC45</strain>
    </source>
</reference>
<dbReference type="Proteomes" id="UP000065807">
    <property type="component" value="Chromosome"/>
</dbReference>
<reference evidence="4" key="1">
    <citation type="submission" date="2015-07" db="EMBL/GenBank/DDBJ databases">
        <title>Complete genome sequence and phylogenetic analysis of Limnochorda pilosa.</title>
        <authorList>
            <person name="Watanabe M."/>
            <person name="Kojima H."/>
            <person name="Fukui M."/>
        </authorList>
    </citation>
    <scope>NUCLEOTIDE SEQUENCE [LARGE SCALE GENOMIC DNA]</scope>
    <source>
        <strain evidence="4">HC45</strain>
    </source>
</reference>
<name>A0A0K2SQA1_LIMPI</name>
<dbReference type="RefSeq" id="WP_068140856.1">
    <property type="nucleotide sequence ID" value="NZ_AP014924.1"/>
</dbReference>
<evidence type="ECO:0000256" key="1">
    <source>
        <dbReference type="SAM" id="Coils"/>
    </source>
</evidence>
<keyword evidence="4" id="KW-1185">Reference proteome</keyword>
<feature type="region of interest" description="Disordered" evidence="2">
    <location>
        <begin position="106"/>
        <end position="126"/>
    </location>
</feature>
<evidence type="ECO:0000256" key="2">
    <source>
        <dbReference type="SAM" id="MobiDB-lite"/>
    </source>
</evidence>
<dbReference type="AlphaFoldDB" id="A0A0K2SQA1"/>
<feature type="compositionally biased region" description="Basic residues" evidence="2">
    <location>
        <begin position="72"/>
        <end position="83"/>
    </location>
</feature>
<evidence type="ECO:0000313" key="4">
    <source>
        <dbReference type="Proteomes" id="UP000065807"/>
    </source>
</evidence>
<dbReference type="EMBL" id="AP014924">
    <property type="protein sequence ID" value="BAS29305.1"/>
    <property type="molecule type" value="Genomic_DNA"/>
</dbReference>
<dbReference type="KEGG" id="lpil:LIP_3493"/>
<protein>
    <submittedName>
        <fullName evidence="3">Uncharacterized protein</fullName>
    </submittedName>
</protein>